<dbReference type="SUPFAM" id="SSF49899">
    <property type="entry name" value="Concanavalin A-like lectins/glucanases"/>
    <property type="match status" value="1"/>
</dbReference>
<dbReference type="AlphaFoldDB" id="A0A124I7W5"/>
<reference evidence="2 3" key="1">
    <citation type="submission" date="2015-10" db="EMBL/GenBank/DDBJ databases">
        <title>Draft genome sequence of Streptomyces caeruleatus NRRL B-24802, type strain for the species Streptomyces caeruleatus.</title>
        <authorList>
            <person name="Ruckert C."/>
            <person name="Winkler A."/>
            <person name="Kalinowski J."/>
            <person name="Kampfer P."/>
            <person name="Glaeser S."/>
        </authorList>
    </citation>
    <scope>NUCLEOTIDE SEQUENCE [LARGE SCALE GENOMIC DNA]</scope>
    <source>
        <strain evidence="2 3">NRRL B-24802</strain>
    </source>
</reference>
<evidence type="ECO:0000313" key="2">
    <source>
        <dbReference type="EMBL" id="KUN97515.1"/>
    </source>
</evidence>
<evidence type="ECO:0000313" key="3">
    <source>
        <dbReference type="Proteomes" id="UP000053429"/>
    </source>
</evidence>
<feature type="domain" description="Glycosyl hydrolase family 32 C-terminal" evidence="1">
    <location>
        <begin position="13"/>
        <end position="106"/>
    </location>
</feature>
<comment type="caution">
    <text evidence="2">The sequence shown here is derived from an EMBL/GenBank/DDBJ whole genome shotgun (WGS) entry which is preliminary data.</text>
</comment>
<dbReference type="STRING" id="661399.AQJ67_29240"/>
<name>A0A124I7W5_9ACTN</name>
<dbReference type="EMBL" id="LMWY01000041">
    <property type="protein sequence ID" value="KUN97515.1"/>
    <property type="molecule type" value="Genomic_DNA"/>
</dbReference>
<accession>A0A124I7W5</accession>
<gene>
    <name evidence="2" type="ORF">AQJ67_29240</name>
</gene>
<sequence>MPGWQLRRSADGGRHVDVGVYGDHAFVNRGCTAGLDASDRWQEGRTPFDLSARTVCLRVLVDRTSVEMFVDDGRYAHSTVVFPDPSDTGLALFTIDGQAVFRNMVIREFAV</sequence>
<dbReference type="Proteomes" id="UP000053429">
    <property type="component" value="Unassembled WGS sequence"/>
</dbReference>
<evidence type="ECO:0000259" key="1">
    <source>
        <dbReference type="Pfam" id="PF08244"/>
    </source>
</evidence>
<dbReference type="Gene3D" id="2.60.120.560">
    <property type="entry name" value="Exo-inulinase, domain 1"/>
    <property type="match status" value="1"/>
</dbReference>
<dbReference type="InterPro" id="IPR013189">
    <property type="entry name" value="Glyco_hydro_32_C"/>
</dbReference>
<organism evidence="2 3">
    <name type="scientific">Streptomyces caeruleatus</name>
    <dbReference type="NCBI Taxonomy" id="661399"/>
    <lineage>
        <taxon>Bacteria</taxon>
        <taxon>Bacillati</taxon>
        <taxon>Actinomycetota</taxon>
        <taxon>Actinomycetes</taxon>
        <taxon>Kitasatosporales</taxon>
        <taxon>Streptomycetaceae</taxon>
        <taxon>Streptomyces</taxon>
    </lineage>
</organism>
<proteinExistence type="predicted"/>
<dbReference type="Pfam" id="PF08244">
    <property type="entry name" value="Glyco_hydro_32C"/>
    <property type="match status" value="1"/>
</dbReference>
<protein>
    <recommendedName>
        <fullName evidence="1">Glycosyl hydrolase family 32 C-terminal domain-containing protein</fullName>
    </recommendedName>
</protein>
<keyword evidence="3" id="KW-1185">Reference proteome</keyword>
<dbReference type="InterPro" id="IPR013320">
    <property type="entry name" value="ConA-like_dom_sf"/>
</dbReference>